<dbReference type="EMBL" id="GL732731">
    <property type="protein sequence ID" value="EFX65784.1"/>
    <property type="molecule type" value="Genomic_DNA"/>
</dbReference>
<protein>
    <submittedName>
        <fullName evidence="3">Uncharacterized protein</fullName>
    </submittedName>
</protein>
<feature type="region of interest" description="Disordered" evidence="1">
    <location>
        <begin position="75"/>
        <end position="156"/>
    </location>
</feature>
<dbReference type="HOGENOM" id="CLU_937699_0_0_1"/>
<accession>E9HR49</accession>
<reference evidence="3 4" key="1">
    <citation type="journal article" date="2011" name="Science">
        <title>The ecoresponsive genome of Daphnia pulex.</title>
        <authorList>
            <person name="Colbourne J.K."/>
            <person name="Pfrender M.E."/>
            <person name="Gilbert D."/>
            <person name="Thomas W.K."/>
            <person name="Tucker A."/>
            <person name="Oakley T.H."/>
            <person name="Tokishita S."/>
            <person name="Aerts A."/>
            <person name="Arnold G.J."/>
            <person name="Basu M.K."/>
            <person name="Bauer D.J."/>
            <person name="Caceres C.E."/>
            <person name="Carmel L."/>
            <person name="Casola C."/>
            <person name="Choi J.H."/>
            <person name="Detter J.C."/>
            <person name="Dong Q."/>
            <person name="Dusheyko S."/>
            <person name="Eads B.D."/>
            <person name="Frohlich T."/>
            <person name="Geiler-Samerotte K.A."/>
            <person name="Gerlach D."/>
            <person name="Hatcher P."/>
            <person name="Jogdeo S."/>
            <person name="Krijgsveld J."/>
            <person name="Kriventseva E.V."/>
            <person name="Kultz D."/>
            <person name="Laforsch C."/>
            <person name="Lindquist E."/>
            <person name="Lopez J."/>
            <person name="Manak J.R."/>
            <person name="Muller J."/>
            <person name="Pangilinan J."/>
            <person name="Patwardhan R.P."/>
            <person name="Pitluck S."/>
            <person name="Pritham E.J."/>
            <person name="Rechtsteiner A."/>
            <person name="Rho M."/>
            <person name="Rogozin I.B."/>
            <person name="Sakarya O."/>
            <person name="Salamov A."/>
            <person name="Schaack S."/>
            <person name="Shapiro H."/>
            <person name="Shiga Y."/>
            <person name="Skalitzky C."/>
            <person name="Smith Z."/>
            <person name="Souvorov A."/>
            <person name="Sung W."/>
            <person name="Tang Z."/>
            <person name="Tsuchiya D."/>
            <person name="Tu H."/>
            <person name="Vos H."/>
            <person name="Wang M."/>
            <person name="Wolf Y.I."/>
            <person name="Yamagata H."/>
            <person name="Yamada T."/>
            <person name="Ye Y."/>
            <person name="Shaw J.R."/>
            <person name="Andrews J."/>
            <person name="Crease T.J."/>
            <person name="Tang H."/>
            <person name="Lucas S.M."/>
            <person name="Robertson H.M."/>
            <person name="Bork P."/>
            <person name="Koonin E.V."/>
            <person name="Zdobnov E.M."/>
            <person name="Grigoriev I.V."/>
            <person name="Lynch M."/>
            <person name="Boore J.L."/>
        </authorList>
    </citation>
    <scope>NUCLEOTIDE SEQUENCE [LARGE SCALE GENOMIC DNA]</scope>
</reference>
<evidence type="ECO:0000313" key="3">
    <source>
        <dbReference type="EMBL" id="EFX65784.1"/>
    </source>
</evidence>
<keyword evidence="4" id="KW-1185">Reference proteome</keyword>
<feature type="chain" id="PRO_5003238284" evidence="2">
    <location>
        <begin position="26"/>
        <end position="297"/>
    </location>
</feature>
<keyword evidence="2" id="KW-0732">Signal</keyword>
<feature type="region of interest" description="Disordered" evidence="1">
    <location>
        <begin position="261"/>
        <end position="288"/>
    </location>
</feature>
<dbReference type="KEGG" id="dpx:DAPPUDRAFT_303510"/>
<feature type="signal peptide" evidence="2">
    <location>
        <begin position="1"/>
        <end position="25"/>
    </location>
</feature>
<feature type="compositionally biased region" description="Polar residues" evidence="1">
    <location>
        <begin position="128"/>
        <end position="156"/>
    </location>
</feature>
<evidence type="ECO:0000256" key="1">
    <source>
        <dbReference type="SAM" id="MobiDB-lite"/>
    </source>
</evidence>
<evidence type="ECO:0000313" key="4">
    <source>
        <dbReference type="Proteomes" id="UP000000305"/>
    </source>
</evidence>
<dbReference type="AlphaFoldDB" id="E9HR49"/>
<organism evidence="3 4">
    <name type="scientific">Daphnia pulex</name>
    <name type="common">Water flea</name>
    <dbReference type="NCBI Taxonomy" id="6669"/>
    <lineage>
        <taxon>Eukaryota</taxon>
        <taxon>Metazoa</taxon>
        <taxon>Ecdysozoa</taxon>
        <taxon>Arthropoda</taxon>
        <taxon>Crustacea</taxon>
        <taxon>Branchiopoda</taxon>
        <taxon>Diplostraca</taxon>
        <taxon>Cladocera</taxon>
        <taxon>Anomopoda</taxon>
        <taxon>Daphniidae</taxon>
        <taxon>Daphnia</taxon>
    </lineage>
</organism>
<proteinExistence type="predicted"/>
<dbReference type="InParanoid" id="E9HR49"/>
<sequence>MMLFQNSVFPVTLATCFSVLLLVEAKPYGGMMPSAPIVDASPWMPIAQPSYYSGGYNSYQPSYGTRVAPLQTKSRAYSPTAPKPEAPAPASQWVQPNPATPEAPAAPAASPWFQPPQLSAEAPAPASQWVQPNPTTQEAPATSPWVQTAAQNSEAPAVSQWAQPNPTIPEVPATIPSASQQWAPAGAAPVVPFWMSTPNSSPMSPPPPVADPTVDVQSITSPQPENAPVLPQSPPPAVQPENGDANVIFNSVQVSVPAVQGPAQDNWPETPRMVPEADNLPALPPATFGQFAVQPAR</sequence>
<feature type="region of interest" description="Disordered" evidence="1">
    <location>
        <begin position="199"/>
        <end position="243"/>
    </location>
</feature>
<feature type="compositionally biased region" description="Low complexity" evidence="1">
    <location>
        <begin position="96"/>
        <end position="116"/>
    </location>
</feature>
<evidence type="ECO:0000256" key="2">
    <source>
        <dbReference type="SAM" id="SignalP"/>
    </source>
</evidence>
<gene>
    <name evidence="3" type="ORF">DAPPUDRAFT_303510</name>
</gene>
<dbReference type="STRING" id="6669.E9HR49"/>
<dbReference type="Proteomes" id="UP000000305">
    <property type="component" value="Unassembled WGS sequence"/>
</dbReference>
<name>E9HR49_DAPPU</name>
<dbReference type="OrthoDB" id="6359015at2759"/>